<gene>
    <name evidence="2" type="ORF">NPIL_593131</name>
</gene>
<dbReference type="Gene3D" id="1.20.5.510">
    <property type="entry name" value="Single helix bin"/>
    <property type="match status" value="1"/>
</dbReference>
<reference evidence="2" key="1">
    <citation type="submission" date="2020-08" db="EMBL/GenBank/DDBJ databases">
        <title>Multicomponent nature underlies the extraordinary mechanical properties of spider dragline silk.</title>
        <authorList>
            <person name="Kono N."/>
            <person name="Nakamura H."/>
            <person name="Mori M."/>
            <person name="Yoshida Y."/>
            <person name="Ohtoshi R."/>
            <person name="Malay A.D."/>
            <person name="Moran D.A.P."/>
            <person name="Tomita M."/>
            <person name="Numata K."/>
            <person name="Arakawa K."/>
        </authorList>
    </citation>
    <scope>NUCLEOTIDE SEQUENCE</scope>
</reference>
<feature type="transmembrane region" description="Helical" evidence="1">
    <location>
        <begin position="47"/>
        <end position="70"/>
    </location>
</feature>
<sequence>MCVASVYASSYVKLAHEGPVIRGENCEICLMGGSVQKMNDDNSYTSAGVVGGVTLGVVLLIALILVSFYYRRRLKRLKYELAYETYAADQTF</sequence>
<keyword evidence="1" id="KW-0472">Membrane</keyword>
<name>A0A8X6T209_NEPPI</name>
<keyword evidence="1" id="KW-1133">Transmembrane helix</keyword>
<organism evidence="2 3">
    <name type="scientific">Nephila pilipes</name>
    <name type="common">Giant wood spider</name>
    <name type="synonym">Nephila maculata</name>
    <dbReference type="NCBI Taxonomy" id="299642"/>
    <lineage>
        <taxon>Eukaryota</taxon>
        <taxon>Metazoa</taxon>
        <taxon>Ecdysozoa</taxon>
        <taxon>Arthropoda</taxon>
        <taxon>Chelicerata</taxon>
        <taxon>Arachnida</taxon>
        <taxon>Araneae</taxon>
        <taxon>Araneomorphae</taxon>
        <taxon>Entelegynae</taxon>
        <taxon>Araneoidea</taxon>
        <taxon>Nephilidae</taxon>
        <taxon>Nephila</taxon>
    </lineage>
</organism>
<keyword evidence="1" id="KW-0812">Transmembrane</keyword>
<dbReference type="AlphaFoldDB" id="A0A8X6T209"/>
<protein>
    <submittedName>
        <fullName evidence="2">Uncharacterized protein</fullName>
    </submittedName>
</protein>
<proteinExistence type="predicted"/>
<evidence type="ECO:0000313" key="3">
    <source>
        <dbReference type="Proteomes" id="UP000887013"/>
    </source>
</evidence>
<dbReference type="Proteomes" id="UP000887013">
    <property type="component" value="Unassembled WGS sequence"/>
</dbReference>
<evidence type="ECO:0000313" key="2">
    <source>
        <dbReference type="EMBL" id="GFS74466.1"/>
    </source>
</evidence>
<keyword evidence="3" id="KW-1185">Reference proteome</keyword>
<accession>A0A8X6T209</accession>
<evidence type="ECO:0000256" key="1">
    <source>
        <dbReference type="SAM" id="Phobius"/>
    </source>
</evidence>
<dbReference type="EMBL" id="BMAW01050262">
    <property type="protein sequence ID" value="GFS74466.1"/>
    <property type="molecule type" value="Genomic_DNA"/>
</dbReference>
<comment type="caution">
    <text evidence="2">The sequence shown here is derived from an EMBL/GenBank/DDBJ whole genome shotgun (WGS) entry which is preliminary data.</text>
</comment>